<sequence length="584" mass="60904">MTATTATVSRPSSFFSHRYSDSIISPPRSREPSHMHTNASSSSTSYARTPVTASMAFSTPSPPAGEPAELGDISPPSRRASHGDAPLDPSAAAGVKYACAACIRGHRTSSCTHKDGSKGPLYPIRSKGRPPTQCEICRKKRKESGRHVRCDCSGKKTSSAATTSAATSSEAPISHAAKKPTPAKSNVPILPRIDDDASSFEGAEDQRPSKKPKTHSTSLARSISSISSGGEESHHHTLPALDNVLAPIRPHRAPTSWSLPSIHPPHSAPRVQPASEIDQEVTPRRHSTLSLSSLMNPCGCRSTGACTCCSDQRQRRAPVSPKQSGSAPQDCDPASCSCSGDSCRQPKRVAEAVAAPSKVATSSCCSGKGASASTAPSIELLLRAVDMSTEFVPPACGCGENCRCARCLAKQDTTSGTAATSAQQRPTSNRASSTRTFSSASPRTPPAALVAPAASAPGCDDCAACDLALERPSGIGAVDSWMEKQRDLQHHSRSSPQRQRSASTESRRSRRSSPAELASLSNQQVAQPAAVPVMHGGFVTAEGGGSGRDADEEVRAELVLVHPKCAACLEVVRSKGVGVLSSAK</sequence>
<evidence type="ECO:0000259" key="9">
    <source>
        <dbReference type="PROSITE" id="PS50073"/>
    </source>
</evidence>
<dbReference type="EMBL" id="LT795059">
    <property type="protein sequence ID" value="SJX62896.1"/>
    <property type="molecule type" value="Genomic_DNA"/>
</dbReference>
<dbReference type="Proteomes" id="UP000239563">
    <property type="component" value="Chromosome VI"/>
</dbReference>
<dbReference type="GO" id="GO:0006878">
    <property type="term" value="P:intracellular copper ion homeostasis"/>
    <property type="evidence" value="ECO:0007669"/>
    <property type="project" value="TreeGrafter"/>
</dbReference>
<evidence type="ECO:0000256" key="5">
    <source>
        <dbReference type="ARBA" id="ARBA00023015"/>
    </source>
</evidence>
<dbReference type="GO" id="GO:0000981">
    <property type="term" value="F:DNA-binding transcription factor activity, RNA polymerase II-specific"/>
    <property type="evidence" value="ECO:0007669"/>
    <property type="project" value="TreeGrafter"/>
</dbReference>
<evidence type="ECO:0000256" key="2">
    <source>
        <dbReference type="ARBA" id="ARBA00022723"/>
    </source>
</evidence>
<keyword evidence="4" id="KW-0186">Copper</keyword>
<feature type="compositionally biased region" description="Low complexity" evidence="8">
    <location>
        <begin position="215"/>
        <end position="230"/>
    </location>
</feature>
<accession>A0A2N8UD22</accession>
<gene>
    <name evidence="10" type="ORF">SRS1_13723</name>
</gene>
<dbReference type="GO" id="GO:0005634">
    <property type="term" value="C:nucleus"/>
    <property type="evidence" value="ECO:0007669"/>
    <property type="project" value="UniProtKB-SubCell"/>
</dbReference>
<evidence type="ECO:0000256" key="3">
    <source>
        <dbReference type="ARBA" id="ARBA00022833"/>
    </source>
</evidence>
<evidence type="ECO:0000313" key="10">
    <source>
        <dbReference type="EMBL" id="SJX62896.1"/>
    </source>
</evidence>
<feature type="region of interest" description="Disordered" evidence="8">
    <location>
        <begin position="109"/>
        <end position="133"/>
    </location>
</feature>
<comment type="subcellular location">
    <subcellularLocation>
        <location evidence="1">Nucleus</location>
    </subcellularLocation>
</comment>
<dbReference type="InterPro" id="IPR036395">
    <property type="entry name" value="Cu_fist_DNA-bd_dom_sf"/>
</dbReference>
<dbReference type="GO" id="GO:0000978">
    <property type="term" value="F:RNA polymerase II cis-regulatory region sequence-specific DNA binding"/>
    <property type="evidence" value="ECO:0007669"/>
    <property type="project" value="TreeGrafter"/>
</dbReference>
<feature type="region of interest" description="Disordered" evidence="8">
    <location>
        <begin position="147"/>
        <end position="236"/>
    </location>
</feature>
<reference evidence="10 11" key="1">
    <citation type="submission" date="2017-02" db="EMBL/GenBank/DDBJ databases">
        <authorList>
            <person name="Peterson S.W."/>
        </authorList>
    </citation>
    <scope>NUCLEOTIDE SEQUENCE [LARGE SCALE GENOMIC DNA]</scope>
    <source>
        <strain evidence="10 11">SRS1_H2-8</strain>
    </source>
</reference>
<evidence type="ECO:0000256" key="7">
    <source>
        <dbReference type="ARBA" id="ARBA00023242"/>
    </source>
</evidence>
<feature type="region of interest" description="Disordered" evidence="8">
    <location>
        <begin position="484"/>
        <end position="526"/>
    </location>
</feature>
<feature type="domain" description="Copper-fist" evidence="9">
    <location>
        <begin position="94"/>
        <end position="131"/>
    </location>
</feature>
<dbReference type="AlphaFoldDB" id="A0A2N8UD22"/>
<organism evidence="10 11">
    <name type="scientific">Sporisorium reilianum f. sp. reilianum</name>
    <dbReference type="NCBI Taxonomy" id="72559"/>
    <lineage>
        <taxon>Eukaryota</taxon>
        <taxon>Fungi</taxon>
        <taxon>Dikarya</taxon>
        <taxon>Basidiomycota</taxon>
        <taxon>Ustilaginomycotina</taxon>
        <taxon>Ustilaginomycetes</taxon>
        <taxon>Ustilaginales</taxon>
        <taxon>Ustilaginaceae</taxon>
        <taxon>Sporisorium</taxon>
    </lineage>
</organism>
<dbReference type="FunFam" id="3.90.430.10:FF:000001">
    <property type="entry name" value="Copper fist DNA-binding protein"/>
    <property type="match status" value="1"/>
</dbReference>
<dbReference type="Gene3D" id="3.90.430.10">
    <property type="entry name" value="Copper fist DNA-binding domain"/>
    <property type="match status" value="1"/>
</dbReference>
<dbReference type="GO" id="GO:0045944">
    <property type="term" value="P:positive regulation of transcription by RNA polymerase II"/>
    <property type="evidence" value="ECO:0007669"/>
    <property type="project" value="TreeGrafter"/>
</dbReference>
<protein>
    <recommendedName>
        <fullName evidence="9">Copper-fist domain-containing protein</fullName>
    </recommendedName>
</protein>
<dbReference type="SUPFAM" id="SSF57879">
    <property type="entry name" value="Zinc domain conserved in yeast copper-regulated transcription factors"/>
    <property type="match status" value="1"/>
</dbReference>
<dbReference type="SMART" id="SM00412">
    <property type="entry name" value="Cu_FIST"/>
    <property type="match status" value="1"/>
</dbReference>
<dbReference type="PROSITE" id="PS50073">
    <property type="entry name" value="COPPER_FIST_2"/>
    <property type="match status" value="1"/>
</dbReference>
<keyword evidence="2" id="KW-0479">Metal-binding</keyword>
<dbReference type="PANTHER" id="PTHR28088:SF5">
    <property type="entry name" value="TRANSCRIPTIONAL ACTIVATOR HAA1-RELATED"/>
    <property type="match status" value="1"/>
</dbReference>
<name>A0A2N8UD22_9BASI</name>
<evidence type="ECO:0000256" key="1">
    <source>
        <dbReference type="ARBA" id="ARBA00004123"/>
    </source>
</evidence>
<keyword evidence="3" id="KW-0862">Zinc</keyword>
<evidence type="ECO:0000256" key="8">
    <source>
        <dbReference type="SAM" id="MobiDB-lite"/>
    </source>
</evidence>
<evidence type="ECO:0000256" key="4">
    <source>
        <dbReference type="ARBA" id="ARBA00023008"/>
    </source>
</evidence>
<dbReference type="Pfam" id="PF00649">
    <property type="entry name" value="Copper-fist"/>
    <property type="match status" value="1"/>
</dbReference>
<feature type="compositionally biased region" description="Low complexity" evidence="8">
    <location>
        <begin position="494"/>
        <end position="504"/>
    </location>
</feature>
<dbReference type="GO" id="GO:0006879">
    <property type="term" value="P:intracellular iron ion homeostasis"/>
    <property type="evidence" value="ECO:0007669"/>
    <property type="project" value="TreeGrafter"/>
</dbReference>
<dbReference type="InterPro" id="IPR051763">
    <property type="entry name" value="Copper_Homeo_Regul"/>
</dbReference>
<feature type="compositionally biased region" description="Low complexity" evidence="8">
    <location>
        <begin position="512"/>
        <end position="521"/>
    </location>
</feature>
<dbReference type="PANTHER" id="PTHR28088">
    <property type="entry name" value="TRANSCRIPTIONAL ACTIVATOR HAA1-RELATED"/>
    <property type="match status" value="1"/>
</dbReference>
<evidence type="ECO:0000256" key="6">
    <source>
        <dbReference type="ARBA" id="ARBA00023163"/>
    </source>
</evidence>
<feature type="compositionally biased region" description="Polar residues" evidence="8">
    <location>
        <begin position="35"/>
        <end position="59"/>
    </location>
</feature>
<keyword evidence="5" id="KW-0805">Transcription regulation</keyword>
<dbReference type="SMART" id="SM01090">
    <property type="entry name" value="Copper-fist"/>
    <property type="match status" value="1"/>
</dbReference>
<feature type="region of interest" description="Disordered" evidence="8">
    <location>
        <begin position="415"/>
        <end position="452"/>
    </location>
</feature>
<dbReference type="InterPro" id="IPR001083">
    <property type="entry name" value="Cu_fist_DNA-bd_dom"/>
</dbReference>
<feature type="compositionally biased region" description="Low complexity" evidence="8">
    <location>
        <begin position="157"/>
        <end position="169"/>
    </location>
</feature>
<feature type="region of interest" description="Disordered" evidence="8">
    <location>
        <begin position="17"/>
        <end position="88"/>
    </location>
</feature>
<evidence type="ECO:0000313" key="11">
    <source>
        <dbReference type="Proteomes" id="UP000239563"/>
    </source>
</evidence>
<proteinExistence type="predicted"/>
<keyword evidence="6" id="KW-0804">Transcription</keyword>
<keyword evidence="7" id="KW-0539">Nucleus</keyword>
<feature type="region of interest" description="Disordered" evidence="8">
    <location>
        <begin position="255"/>
        <end position="288"/>
    </location>
</feature>
<dbReference type="GO" id="GO:0005507">
    <property type="term" value="F:copper ion binding"/>
    <property type="evidence" value="ECO:0007669"/>
    <property type="project" value="InterPro"/>
</dbReference>